<gene>
    <name evidence="3" type="ORF">EDD36DRAFT_493876</name>
</gene>
<protein>
    <recommendedName>
        <fullName evidence="2">SET domain-containing protein</fullName>
    </recommendedName>
</protein>
<sequence>MWREMRLSFNIFAFITVASAHQDILQPITTNYAPWTHQPVCTEHLDAIDSPLCVYTNATFSNGRGISIFTTPQIAEEVAELLPLQDPAILASHGVNPDEGPWHVRELPGKGMGVLAKHDLHRGDRITAYTPCLLAHMENVLSTPEREKFWRIAIDQLPCHSKEHYLSLATIYGDPSVVNQDVVKANAFEMQLGGQMHLAVFPETSRMNHACSPNAQYYLEPSLLAHFVHAARDISKDEEITISYAPPMQPHRARQHYLLDAFHFTCTCSRCRNGKASDMALEEIDNLQSSLGDWSADSTASVKNAEALIRKYKEEGLDAFLDTAYGHAALTYNAVGSVRGTEKYAKLAAEAVTFKYGPSAAELDMWRELESKPQRHSSWRRRKSIG</sequence>
<comment type="caution">
    <text evidence="3">The sequence shown here is derived from an EMBL/GenBank/DDBJ whole genome shotgun (WGS) entry which is preliminary data.</text>
</comment>
<evidence type="ECO:0000256" key="1">
    <source>
        <dbReference type="SAM" id="SignalP"/>
    </source>
</evidence>
<feature type="domain" description="SET" evidence="2">
    <location>
        <begin position="100"/>
        <end position="245"/>
    </location>
</feature>
<accession>A0AAN6IEW1</accession>
<dbReference type="PANTHER" id="PTHR47332">
    <property type="entry name" value="SET DOMAIN-CONTAINING PROTEIN 5"/>
    <property type="match status" value="1"/>
</dbReference>
<evidence type="ECO:0000259" key="2">
    <source>
        <dbReference type="PROSITE" id="PS50280"/>
    </source>
</evidence>
<dbReference type="PROSITE" id="PS50280">
    <property type="entry name" value="SET"/>
    <property type="match status" value="1"/>
</dbReference>
<evidence type="ECO:0000313" key="3">
    <source>
        <dbReference type="EMBL" id="KAI1614903.1"/>
    </source>
</evidence>
<dbReference type="AlphaFoldDB" id="A0AAN6IEW1"/>
<dbReference type="SUPFAM" id="SSF82199">
    <property type="entry name" value="SET domain"/>
    <property type="match status" value="1"/>
</dbReference>
<dbReference type="Gene3D" id="2.170.270.10">
    <property type="entry name" value="SET domain"/>
    <property type="match status" value="1"/>
</dbReference>
<dbReference type="InterPro" id="IPR053185">
    <property type="entry name" value="SET_domain_protein"/>
</dbReference>
<dbReference type="Gene3D" id="1.25.40.10">
    <property type="entry name" value="Tetratricopeptide repeat domain"/>
    <property type="match status" value="1"/>
</dbReference>
<name>A0AAN6IEW1_9EURO</name>
<keyword evidence="1" id="KW-0732">Signal</keyword>
<feature type="chain" id="PRO_5042876667" description="SET domain-containing protein" evidence="1">
    <location>
        <begin position="21"/>
        <end position="386"/>
    </location>
</feature>
<evidence type="ECO:0000313" key="4">
    <source>
        <dbReference type="Proteomes" id="UP001203852"/>
    </source>
</evidence>
<dbReference type="Proteomes" id="UP001203852">
    <property type="component" value="Unassembled WGS sequence"/>
</dbReference>
<dbReference type="InterPro" id="IPR046341">
    <property type="entry name" value="SET_dom_sf"/>
</dbReference>
<feature type="signal peptide" evidence="1">
    <location>
        <begin position="1"/>
        <end position="20"/>
    </location>
</feature>
<dbReference type="CDD" id="cd20071">
    <property type="entry name" value="SET_SMYD"/>
    <property type="match status" value="1"/>
</dbReference>
<dbReference type="SMART" id="SM00317">
    <property type="entry name" value="SET"/>
    <property type="match status" value="1"/>
</dbReference>
<proteinExistence type="predicted"/>
<dbReference type="PANTHER" id="PTHR47332:SF6">
    <property type="entry name" value="SET DOMAIN-CONTAINING PROTEIN"/>
    <property type="match status" value="1"/>
</dbReference>
<dbReference type="EMBL" id="MU404352">
    <property type="protein sequence ID" value="KAI1614903.1"/>
    <property type="molecule type" value="Genomic_DNA"/>
</dbReference>
<organism evidence="3 4">
    <name type="scientific">Exophiala viscosa</name>
    <dbReference type="NCBI Taxonomy" id="2486360"/>
    <lineage>
        <taxon>Eukaryota</taxon>
        <taxon>Fungi</taxon>
        <taxon>Dikarya</taxon>
        <taxon>Ascomycota</taxon>
        <taxon>Pezizomycotina</taxon>
        <taxon>Eurotiomycetes</taxon>
        <taxon>Chaetothyriomycetidae</taxon>
        <taxon>Chaetothyriales</taxon>
        <taxon>Herpotrichiellaceae</taxon>
        <taxon>Exophiala</taxon>
    </lineage>
</organism>
<dbReference type="InterPro" id="IPR001214">
    <property type="entry name" value="SET_dom"/>
</dbReference>
<dbReference type="Pfam" id="PF00856">
    <property type="entry name" value="SET"/>
    <property type="match status" value="1"/>
</dbReference>
<reference evidence="3" key="1">
    <citation type="journal article" date="2022" name="bioRxiv">
        <title>Deciphering the potential niche of two novel black yeast fungi from a biological soil crust based on their genomes, phenotypes, and melanin regulation.</title>
        <authorList>
            <consortium name="DOE Joint Genome Institute"/>
            <person name="Carr E.C."/>
            <person name="Barton Q."/>
            <person name="Grambo S."/>
            <person name="Sullivan M."/>
            <person name="Renfro C.M."/>
            <person name="Kuo A."/>
            <person name="Pangilinan J."/>
            <person name="Lipzen A."/>
            <person name="Keymanesh K."/>
            <person name="Savage E."/>
            <person name="Barry K."/>
            <person name="Grigoriev I.V."/>
            <person name="Riekhof W.R."/>
            <person name="Harris S.S."/>
        </authorList>
    </citation>
    <scope>NUCLEOTIDE SEQUENCE</scope>
    <source>
        <strain evidence="3">JF 03-4F</strain>
    </source>
</reference>
<keyword evidence="4" id="KW-1185">Reference proteome</keyword>
<dbReference type="InterPro" id="IPR011990">
    <property type="entry name" value="TPR-like_helical_dom_sf"/>
</dbReference>